<dbReference type="InterPro" id="IPR013013">
    <property type="entry name" value="PTS_EIIC_1"/>
</dbReference>
<evidence type="ECO:0000256" key="10">
    <source>
        <dbReference type="ARBA" id="ARBA00023136"/>
    </source>
</evidence>
<dbReference type="AlphaFoldDB" id="A0A1I5UJC2"/>
<dbReference type="Pfam" id="PF00367">
    <property type="entry name" value="PTS_EIIB"/>
    <property type="match status" value="1"/>
</dbReference>
<evidence type="ECO:0000256" key="6">
    <source>
        <dbReference type="ARBA" id="ARBA00022683"/>
    </source>
</evidence>
<accession>A0A1I5UJC2</accession>
<feature type="transmembrane region" description="Helical" evidence="12">
    <location>
        <begin position="130"/>
        <end position="153"/>
    </location>
</feature>
<keyword evidence="2" id="KW-0813">Transport</keyword>
<gene>
    <name evidence="15" type="ORF">SAMN04488506_0024</name>
</gene>
<dbReference type="InterPro" id="IPR018113">
    <property type="entry name" value="PTrfase_EIIB_Cys"/>
</dbReference>
<organism evidence="15 16">
    <name type="scientific">Desemzia incerta</name>
    <dbReference type="NCBI Taxonomy" id="82801"/>
    <lineage>
        <taxon>Bacteria</taxon>
        <taxon>Bacillati</taxon>
        <taxon>Bacillota</taxon>
        <taxon>Bacilli</taxon>
        <taxon>Lactobacillales</taxon>
        <taxon>Carnobacteriaceae</taxon>
        <taxon>Desemzia</taxon>
    </lineage>
</organism>
<evidence type="ECO:0000256" key="7">
    <source>
        <dbReference type="ARBA" id="ARBA00022692"/>
    </source>
</evidence>
<dbReference type="GO" id="GO:0016301">
    <property type="term" value="F:kinase activity"/>
    <property type="evidence" value="ECO:0007669"/>
    <property type="project" value="UniProtKB-KW"/>
</dbReference>
<dbReference type="Proteomes" id="UP000199136">
    <property type="component" value="Unassembled WGS sequence"/>
</dbReference>
<dbReference type="InterPro" id="IPR001996">
    <property type="entry name" value="PTS_IIB_1"/>
</dbReference>
<dbReference type="PROSITE" id="PS01035">
    <property type="entry name" value="PTS_EIIB_TYPE_1_CYS"/>
    <property type="match status" value="1"/>
</dbReference>
<dbReference type="RefSeq" id="WP_092478972.1">
    <property type="nucleotide sequence ID" value="NZ_FOXW01000001.1"/>
</dbReference>
<comment type="subcellular location">
    <subcellularLocation>
        <location evidence="1">Cell membrane</location>
        <topology evidence="1">Multi-pass membrane protein</topology>
    </subcellularLocation>
</comment>
<feature type="transmembrane region" description="Helical" evidence="12">
    <location>
        <begin position="91"/>
        <end position="110"/>
    </location>
</feature>
<dbReference type="PANTHER" id="PTHR30009">
    <property type="entry name" value="CYTOCHROME C-TYPE SYNTHESIS PROTEIN AND PTS TRANSMEMBRANE COMPONENT"/>
    <property type="match status" value="1"/>
</dbReference>
<dbReference type="OrthoDB" id="9764327at2"/>
<keyword evidence="16" id="KW-1185">Reference proteome</keyword>
<evidence type="ECO:0000256" key="8">
    <source>
        <dbReference type="ARBA" id="ARBA00022777"/>
    </source>
</evidence>
<dbReference type="GO" id="GO:0005886">
    <property type="term" value="C:plasma membrane"/>
    <property type="evidence" value="ECO:0007669"/>
    <property type="project" value="UniProtKB-SubCell"/>
</dbReference>
<keyword evidence="6" id="KW-0598">Phosphotransferase system</keyword>
<dbReference type="Gene3D" id="3.30.1360.60">
    <property type="entry name" value="Glucose permease domain IIB"/>
    <property type="match status" value="1"/>
</dbReference>
<keyword evidence="5" id="KW-0808">Transferase</keyword>
<dbReference type="GO" id="GO:0009401">
    <property type="term" value="P:phosphoenolpyruvate-dependent sugar phosphotransferase system"/>
    <property type="evidence" value="ECO:0007669"/>
    <property type="project" value="UniProtKB-KW"/>
</dbReference>
<feature type="transmembrane region" description="Helical" evidence="12">
    <location>
        <begin position="12"/>
        <end position="36"/>
    </location>
</feature>
<dbReference type="PROSITE" id="PS51098">
    <property type="entry name" value="PTS_EIIB_TYPE_1"/>
    <property type="match status" value="1"/>
</dbReference>
<evidence type="ECO:0000256" key="12">
    <source>
        <dbReference type="SAM" id="Phobius"/>
    </source>
</evidence>
<feature type="transmembrane region" description="Helical" evidence="12">
    <location>
        <begin position="200"/>
        <end position="222"/>
    </location>
</feature>
<evidence type="ECO:0000256" key="11">
    <source>
        <dbReference type="PROSITE-ProRule" id="PRU00421"/>
    </source>
</evidence>
<feature type="transmembrane region" description="Helical" evidence="12">
    <location>
        <begin position="334"/>
        <end position="359"/>
    </location>
</feature>
<evidence type="ECO:0000313" key="16">
    <source>
        <dbReference type="Proteomes" id="UP000199136"/>
    </source>
</evidence>
<dbReference type="STRING" id="82801.SAMN04488506_0024"/>
<keyword evidence="8" id="KW-0418">Kinase</keyword>
<evidence type="ECO:0000259" key="13">
    <source>
        <dbReference type="PROSITE" id="PS51098"/>
    </source>
</evidence>
<sequence length="533" mass="58158">MKEKMMDGLQRFSKAMFIPVLILPIAGILIALGNVFTNQRLIETVPFMDNPITTGFGTILSGSLVSILSNLGLIFCVGLTVGLAKKKKAEAGFTAVLGYLVFINAMNKFMELSGLLIEAESLQGTGQASVLGVQVLDMGVFLGILLGVVTAMVHNKYVEKEFNNAFQIYGGSRFVFIVLIPVVVLLAIAFTYIWPFFQTGINNLGVLINQSGNFGLFLYGMLERLLIPTGLHHLVYTPFLYSSLGGVQEVGGQIFEGARNIYFAEIADPNVSVLSPSVIWDARGISKMFGLIGACLAMYQTASPEKKQQAKAILIPAAVTSFIAGVTEPIEFSFMFIAPILFVVHSVLSGLSMVVLNLFNVRAIGPNGFIDFILYNIPLGQEKTNWIMYIVVGLMFFAIYYFTFRLLITKLNLKTIGREDDGQETKLYSKQDYKESKGSKDVATQTGTKDTGLASTIVGALGGADNIQSVTNCYTRLRLVLEEPDKVDESVLKNETGANGIIVKGQNVHVVYGLQVESVRKAVDKYLGIAEEE</sequence>
<dbReference type="GO" id="GO:0008982">
    <property type="term" value="F:protein-N(PI)-phosphohistidine-sugar phosphotransferase activity"/>
    <property type="evidence" value="ECO:0007669"/>
    <property type="project" value="InterPro"/>
</dbReference>
<evidence type="ECO:0000256" key="1">
    <source>
        <dbReference type="ARBA" id="ARBA00004651"/>
    </source>
</evidence>
<dbReference type="InterPro" id="IPR003352">
    <property type="entry name" value="PTS_EIIC"/>
</dbReference>
<evidence type="ECO:0000256" key="5">
    <source>
        <dbReference type="ARBA" id="ARBA00022679"/>
    </source>
</evidence>
<feature type="transmembrane region" description="Helical" evidence="12">
    <location>
        <begin position="56"/>
        <end position="84"/>
    </location>
</feature>
<keyword evidence="9 12" id="KW-1133">Transmembrane helix</keyword>
<keyword evidence="4" id="KW-0762">Sugar transport</keyword>
<dbReference type="EMBL" id="FOXW01000001">
    <property type="protein sequence ID" value="SFP95330.1"/>
    <property type="molecule type" value="Genomic_DNA"/>
</dbReference>
<feature type="domain" description="PTS EIIC type-1" evidence="14">
    <location>
        <begin position="3"/>
        <end position="420"/>
    </location>
</feature>
<evidence type="ECO:0000256" key="2">
    <source>
        <dbReference type="ARBA" id="ARBA00022448"/>
    </source>
</evidence>
<feature type="domain" description="PTS EIIB type-1" evidence="13">
    <location>
        <begin position="451"/>
        <end position="533"/>
    </location>
</feature>
<feature type="transmembrane region" description="Helical" evidence="12">
    <location>
        <begin position="174"/>
        <end position="194"/>
    </location>
</feature>
<feature type="active site" description="Phosphocysteine intermediate; for EIIB activity" evidence="11">
    <location>
        <position position="473"/>
    </location>
</feature>
<dbReference type="NCBIfam" id="TIGR00826">
    <property type="entry name" value="EIIB_glc"/>
    <property type="match status" value="1"/>
</dbReference>
<evidence type="ECO:0000259" key="14">
    <source>
        <dbReference type="PROSITE" id="PS51103"/>
    </source>
</evidence>
<dbReference type="PROSITE" id="PS51103">
    <property type="entry name" value="PTS_EIIC_TYPE_1"/>
    <property type="match status" value="1"/>
</dbReference>
<evidence type="ECO:0000313" key="15">
    <source>
        <dbReference type="EMBL" id="SFP95330.1"/>
    </source>
</evidence>
<keyword evidence="3" id="KW-1003">Cell membrane</keyword>
<evidence type="ECO:0000256" key="9">
    <source>
        <dbReference type="ARBA" id="ARBA00022989"/>
    </source>
</evidence>
<dbReference type="Pfam" id="PF02378">
    <property type="entry name" value="PTS_EIIC"/>
    <property type="match status" value="1"/>
</dbReference>
<reference evidence="15 16" key="1">
    <citation type="submission" date="2016-10" db="EMBL/GenBank/DDBJ databases">
        <authorList>
            <person name="de Groot N.N."/>
        </authorList>
    </citation>
    <scope>NUCLEOTIDE SEQUENCE [LARGE SCALE GENOMIC DNA]</scope>
    <source>
        <strain evidence="15 16">DSM 20581</strain>
    </source>
</reference>
<dbReference type="CDD" id="cd00212">
    <property type="entry name" value="PTS_IIB_glc"/>
    <property type="match status" value="1"/>
</dbReference>
<keyword evidence="10 12" id="KW-0472">Membrane</keyword>
<proteinExistence type="predicted"/>
<dbReference type="InterPro" id="IPR050429">
    <property type="entry name" value="PTS_Glucose_EIICBA"/>
</dbReference>
<dbReference type="InterPro" id="IPR036878">
    <property type="entry name" value="Glu_permease_IIB"/>
</dbReference>
<evidence type="ECO:0000256" key="3">
    <source>
        <dbReference type="ARBA" id="ARBA00022475"/>
    </source>
</evidence>
<feature type="transmembrane region" description="Helical" evidence="12">
    <location>
        <begin position="386"/>
        <end position="408"/>
    </location>
</feature>
<dbReference type="PANTHER" id="PTHR30009:SF24">
    <property type="entry name" value="PTS SYSTEM, IIBC COMPONENT"/>
    <property type="match status" value="1"/>
</dbReference>
<evidence type="ECO:0000256" key="4">
    <source>
        <dbReference type="ARBA" id="ARBA00022597"/>
    </source>
</evidence>
<keyword evidence="7 12" id="KW-0812">Transmembrane</keyword>
<dbReference type="GO" id="GO:0090563">
    <property type="term" value="F:protein-phosphocysteine-sugar phosphotransferase activity"/>
    <property type="evidence" value="ECO:0007669"/>
    <property type="project" value="TreeGrafter"/>
</dbReference>
<dbReference type="SUPFAM" id="SSF55604">
    <property type="entry name" value="Glucose permease domain IIB"/>
    <property type="match status" value="1"/>
</dbReference>
<protein>
    <submittedName>
        <fullName evidence="15">PTS system IIB component, Glc family /PTS system IIC component, Glc family</fullName>
    </submittedName>
</protein>
<name>A0A1I5UJC2_9LACT</name>